<dbReference type="Ensembl" id="ENSHCOT00000000305.1">
    <property type="protein sequence ID" value="ENSHCOP00000022737.1"/>
    <property type="gene ID" value="ENSHCOG00000010680.1"/>
</dbReference>
<evidence type="ECO:0000259" key="4">
    <source>
        <dbReference type="Pfam" id="PF00180"/>
    </source>
</evidence>
<protein>
    <recommendedName>
        <fullName evidence="4">Isopropylmalate dehydrogenase-like domain-containing protein</fullName>
    </recommendedName>
</protein>
<evidence type="ECO:0000256" key="2">
    <source>
        <dbReference type="ARBA" id="ARBA00011525"/>
    </source>
</evidence>
<reference evidence="5" key="2">
    <citation type="submission" date="2025-09" db="UniProtKB">
        <authorList>
            <consortium name="Ensembl"/>
        </authorList>
    </citation>
    <scope>IDENTIFICATION</scope>
</reference>
<organism evidence="5 6">
    <name type="scientific">Hippocampus comes</name>
    <name type="common">Tiger tail seahorse</name>
    <dbReference type="NCBI Taxonomy" id="109280"/>
    <lineage>
        <taxon>Eukaryota</taxon>
        <taxon>Metazoa</taxon>
        <taxon>Chordata</taxon>
        <taxon>Craniata</taxon>
        <taxon>Vertebrata</taxon>
        <taxon>Euteleostomi</taxon>
        <taxon>Actinopterygii</taxon>
        <taxon>Neopterygii</taxon>
        <taxon>Teleostei</taxon>
        <taxon>Neoteleostei</taxon>
        <taxon>Acanthomorphata</taxon>
        <taxon>Syngnathiaria</taxon>
        <taxon>Syngnathiformes</taxon>
        <taxon>Syngnathoidei</taxon>
        <taxon>Syngnathidae</taxon>
        <taxon>Hippocampus</taxon>
    </lineage>
</organism>
<keyword evidence="6" id="KW-1185">Reference proteome</keyword>
<dbReference type="PANTHER" id="PTHR11835:SF43">
    <property type="entry name" value="ISOPROPYLMALATE DEHYDROGENASE-LIKE DOMAIN-CONTAINING PROTEIN"/>
    <property type="match status" value="1"/>
</dbReference>
<dbReference type="SUPFAM" id="SSF53659">
    <property type="entry name" value="Isocitrate/Isopropylmalate dehydrogenase-like"/>
    <property type="match status" value="1"/>
</dbReference>
<dbReference type="GO" id="GO:0006102">
    <property type="term" value="P:isocitrate metabolic process"/>
    <property type="evidence" value="ECO:0007669"/>
    <property type="project" value="TreeGrafter"/>
</dbReference>
<dbReference type="InterPro" id="IPR024084">
    <property type="entry name" value="IsoPropMal-DH-like_dom"/>
</dbReference>
<dbReference type="GO" id="GO:0004449">
    <property type="term" value="F:isocitrate dehydrogenase (NAD+) activity"/>
    <property type="evidence" value="ECO:0007669"/>
    <property type="project" value="TreeGrafter"/>
</dbReference>
<dbReference type="PANTHER" id="PTHR11835">
    <property type="entry name" value="DECARBOXYLATING DEHYDROGENASES-ISOCITRATE, ISOPROPYLMALATE, TARTRATE"/>
    <property type="match status" value="1"/>
</dbReference>
<keyword evidence="3" id="KW-0816">Tricarboxylic acid cycle</keyword>
<dbReference type="STRING" id="109280.ENSHCOP00000022737"/>
<dbReference type="OMA" id="TNAWLRT"/>
<comment type="subunit">
    <text evidence="2">Heterooligomer of subunits alpha (IDH3A), beta (IDH3B), and gamma (IDH3G) in the apparent ratio of 2:1:1. The heterodimer containing one IDH3A and one IDH3B subunit and the heterodimer containing one IDH3A and one IDH3G subunit assemble into a heterotetramer (which contains two subunits of IDH3A, one of IDH3B and one of IDH3G) and further into the heterooctamer.</text>
</comment>
<reference evidence="5" key="1">
    <citation type="submission" date="2025-08" db="UniProtKB">
        <authorList>
            <consortium name="Ensembl"/>
        </authorList>
    </citation>
    <scope>IDENTIFICATION</scope>
</reference>
<comment type="similarity">
    <text evidence="1">Belongs to the isocitrate and isopropylmalate dehydrogenases family.</text>
</comment>
<dbReference type="Pfam" id="PF00180">
    <property type="entry name" value="Iso_dh"/>
    <property type="match status" value="1"/>
</dbReference>
<evidence type="ECO:0000256" key="3">
    <source>
        <dbReference type="ARBA" id="ARBA00022532"/>
    </source>
</evidence>
<dbReference type="AlphaFoldDB" id="A0A3Q2YV73"/>
<sequence>MFEAIHGSAPDIAGKGIANPSGLLHGAILMLEHIGQADVGVRLTNAWLRTIEDGVLTGDVYREGHD</sequence>
<evidence type="ECO:0000313" key="6">
    <source>
        <dbReference type="Proteomes" id="UP000264820"/>
    </source>
</evidence>
<evidence type="ECO:0000256" key="1">
    <source>
        <dbReference type="ARBA" id="ARBA00007769"/>
    </source>
</evidence>
<dbReference type="Proteomes" id="UP000264820">
    <property type="component" value="Unplaced"/>
</dbReference>
<feature type="domain" description="Isopropylmalate dehydrogenase-like" evidence="4">
    <location>
        <begin position="1"/>
        <end position="64"/>
    </location>
</feature>
<evidence type="ECO:0000313" key="5">
    <source>
        <dbReference type="Ensembl" id="ENSHCOP00000022737.1"/>
    </source>
</evidence>
<proteinExistence type="inferred from homology"/>
<dbReference type="Gene3D" id="3.40.718.10">
    <property type="entry name" value="Isopropylmalate Dehydrogenase"/>
    <property type="match status" value="1"/>
</dbReference>
<name>A0A3Q2YV73_HIPCM</name>
<accession>A0A3Q2YV73</accession>
<dbReference type="GO" id="GO:0006099">
    <property type="term" value="P:tricarboxylic acid cycle"/>
    <property type="evidence" value="ECO:0007669"/>
    <property type="project" value="UniProtKB-KW"/>
</dbReference>
<dbReference type="GO" id="GO:0005739">
    <property type="term" value="C:mitochondrion"/>
    <property type="evidence" value="ECO:0007669"/>
    <property type="project" value="TreeGrafter"/>
</dbReference>